<keyword evidence="5 10" id="KW-0812">Transmembrane</keyword>
<feature type="transmembrane region" description="Helical" evidence="10">
    <location>
        <begin position="149"/>
        <end position="168"/>
    </location>
</feature>
<dbReference type="InterPro" id="IPR038770">
    <property type="entry name" value="Na+/solute_symporter_sf"/>
</dbReference>
<evidence type="ECO:0000256" key="4">
    <source>
        <dbReference type="ARBA" id="ARBA00022538"/>
    </source>
</evidence>
<feature type="transmembrane region" description="Helical" evidence="10">
    <location>
        <begin position="244"/>
        <end position="262"/>
    </location>
</feature>
<comment type="caution">
    <text evidence="12">The sequence shown here is derived from an EMBL/GenBank/DDBJ whole genome shotgun (WGS) entry which is preliminary data.</text>
</comment>
<evidence type="ECO:0000256" key="3">
    <source>
        <dbReference type="ARBA" id="ARBA00022449"/>
    </source>
</evidence>
<dbReference type="Gene3D" id="3.40.50.720">
    <property type="entry name" value="NAD(P)-binding Rossmann-like Domain"/>
    <property type="match status" value="1"/>
</dbReference>
<evidence type="ECO:0000256" key="8">
    <source>
        <dbReference type="ARBA" id="ARBA00023065"/>
    </source>
</evidence>
<organism evidence="12 13">
    <name type="scientific">Marichromatium gracile</name>
    <name type="common">Chromatium gracile</name>
    <dbReference type="NCBI Taxonomy" id="1048"/>
    <lineage>
        <taxon>Bacteria</taxon>
        <taxon>Pseudomonadati</taxon>
        <taxon>Pseudomonadota</taxon>
        <taxon>Gammaproteobacteria</taxon>
        <taxon>Chromatiales</taxon>
        <taxon>Chromatiaceae</taxon>
        <taxon>Marichromatium</taxon>
    </lineage>
</organism>
<accession>A0ABR5VJ36</accession>
<feature type="transmembrane region" description="Helical" evidence="10">
    <location>
        <begin position="274"/>
        <end position="293"/>
    </location>
</feature>
<evidence type="ECO:0000256" key="9">
    <source>
        <dbReference type="ARBA" id="ARBA00023136"/>
    </source>
</evidence>
<dbReference type="PROSITE" id="PS51201">
    <property type="entry name" value="RCK_N"/>
    <property type="match status" value="1"/>
</dbReference>
<comment type="subcellular location">
    <subcellularLocation>
        <location evidence="1">Membrane</location>
        <topology evidence="1">Multi-pass membrane protein</topology>
    </subcellularLocation>
</comment>
<feature type="transmembrane region" description="Helical" evidence="10">
    <location>
        <begin position="360"/>
        <end position="381"/>
    </location>
</feature>
<dbReference type="Pfam" id="PF02254">
    <property type="entry name" value="TrkA_N"/>
    <property type="match status" value="1"/>
</dbReference>
<dbReference type="Proteomes" id="UP000075766">
    <property type="component" value="Unassembled WGS sequence"/>
</dbReference>
<keyword evidence="13" id="KW-1185">Reference proteome</keyword>
<keyword evidence="6" id="KW-0630">Potassium</keyword>
<keyword evidence="7 10" id="KW-1133">Transmembrane helix</keyword>
<proteinExistence type="predicted"/>
<evidence type="ECO:0000259" key="11">
    <source>
        <dbReference type="PROSITE" id="PS51201"/>
    </source>
</evidence>
<dbReference type="InterPro" id="IPR006153">
    <property type="entry name" value="Cation/H_exchanger_TM"/>
</dbReference>
<feature type="transmembrane region" description="Helical" evidence="10">
    <location>
        <begin position="29"/>
        <end position="46"/>
    </location>
</feature>
<dbReference type="PANTHER" id="PTHR46157">
    <property type="entry name" value="K(+) EFFLUX ANTIPORTER 3, CHLOROPLASTIC"/>
    <property type="match status" value="1"/>
</dbReference>
<keyword evidence="3" id="KW-0050">Antiport</keyword>
<keyword evidence="4" id="KW-0633">Potassium transport</keyword>
<feature type="transmembrane region" description="Helical" evidence="10">
    <location>
        <begin position="188"/>
        <end position="209"/>
    </location>
</feature>
<evidence type="ECO:0000313" key="12">
    <source>
        <dbReference type="EMBL" id="KXX65736.1"/>
    </source>
</evidence>
<keyword evidence="9 10" id="KW-0472">Membrane</keyword>
<feature type="transmembrane region" description="Helical" evidence="10">
    <location>
        <begin position="221"/>
        <end position="238"/>
    </location>
</feature>
<feature type="transmembrane region" description="Helical" evidence="10">
    <location>
        <begin position="6"/>
        <end position="24"/>
    </location>
</feature>
<dbReference type="InterPro" id="IPR036291">
    <property type="entry name" value="NAD(P)-bd_dom_sf"/>
</dbReference>
<evidence type="ECO:0000256" key="5">
    <source>
        <dbReference type="ARBA" id="ARBA00022692"/>
    </source>
</evidence>
<reference evidence="12 13" key="1">
    <citation type="submission" date="2016-02" db="EMBL/GenBank/DDBJ databases">
        <title>Genome sequence of Marichromatium gracile YL-28, a purple sulfur bacterium.</title>
        <authorList>
            <person name="Zhao C."/>
            <person name="Hong X."/>
            <person name="Chen S."/>
            <person name="Yang S."/>
        </authorList>
    </citation>
    <scope>NUCLEOTIDE SEQUENCE [LARGE SCALE GENOMIC DNA]</scope>
    <source>
        <strain evidence="12 13">YL28</strain>
    </source>
</reference>
<dbReference type="InterPro" id="IPR003148">
    <property type="entry name" value="RCK_N"/>
</dbReference>
<keyword evidence="8" id="KW-0406">Ion transport</keyword>
<feature type="transmembrane region" description="Helical" evidence="10">
    <location>
        <begin position="58"/>
        <end position="77"/>
    </location>
</feature>
<evidence type="ECO:0000256" key="6">
    <source>
        <dbReference type="ARBA" id="ARBA00022958"/>
    </source>
</evidence>
<feature type="transmembrane region" description="Helical" evidence="10">
    <location>
        <begin position="117"/>
        <end position="137"/>
    </location>
</feature>
<dbReference type="PANTHER" id="PTHR46157:SF4">
    <property type="entry name" value="K(+) EFFLUX ANTIPORTER 3, CHLOROPLASTIC"/>
    <property type="match status" value="1"/>
</dbReference>
<evidence type="ECO:0000256" key="2">
    <source>
        <dbReference type="ARBA" id="ARBA00022448"/>
    </source>
</evidence>
<sequence>MELNSFVISAIVLLSVAAITVTLFKHLGLGSILGLLVAGIVVGPHSPGPYVTAHVEDVRHFTELGVVLLLFLIGLEMKPKRLWSLRREVFGLGTAQILLSGLAIAAYSVFYAPSWQVSLLIGLTFALSSTALVMQLLHERGDIATRHGTTAFAVLLMQDLAVVPLLAIVPLLSDRGTLSSSVPFGEQLLIVVGMVGLIVVFGRYVVPFALARLLRQGNREAFALVVMLAVFLAAGAMHEAGLSMALGAFLMGMLLSTSRFSFQIQAHIEPFKGLLMSLFFVAVGMSIDLPAIAAQPLLLAQHVVVIVGIKLLVLFLIALAFGLPRGVATRVAFMLAQSGEFGFVLFGAAKALGVIDDTTFAVAVSVISVGMLITPLLVRLGDLLARRAERRTTGQTSFDYAATGVVPQGRVVIAGYGRVGHTIATMLEANQIPFICFDTNPAHVERGERDQRPVFYGDIGDIELLTAAQVERAALVVLTIDHGPSALRAVSHIRTTHPHVPVIARARDLEACGNLIRAGATHAYPEAIESSLRLGAEALQMLGVPTDDVDELLQGVRSQGYAPMAE</sequence>
<evidence type="ECO:0000256" key="1">
    <source>
        <dbReference type="ARBA" id="ARBA00004141"/>
    </source>
</evidence>
<feature type="domain" description="RCK N-terminal" evidence="11">
    <location>
        <begin position="408"/>
        <end position="532"/>
    </location>
</feature>
<feature type="transmembrane region" description="Helical" evidence="10">
    <location>
        <begin position="299"/>
        <end position="321"/>
    </location>
</feature>
<dbReference type="Pfam" id="PF00999">
    <property type="entry name" value="Na_H_Exchanger"/>
    <property type="match status" value="1"/>
</dbReference>
<dbReference type="RefSeq" id="WP_062272748.1">
    <property type="nucleotide sequence ID" value="NZ_LSYU01000030.1"/>
</dbReference>
<gene>
    <name evidence="12" type="ORF">AY586_08995</name>
</gene>
<dbReference type="SUPFAM" id="SSF51735">
    <property type="entry name" value="NAD(P)-binding Rossmann-fold domains"/>
    <property type="match status" value="1"/>
</dbReference>
<dbReference type="EMBL" id="LSYU01000030">
    <property type="protein sequence ID" value="KXX65736.1"/>
    <property type="molecule type" value="Genomic_DNA"/>
</dbReference>
<dbReference type="Gene3D" id="1.20.1530.20">
    <property type="match status" value="1"/>
</dbReference>
<evidence type="ECO:0000256" key="10">
    <source>
        <dbReference type="SAM" id="Phobius"/>
    </source>
</evidence>
<protein>
    <submittedName>
        <fullName evidence="12">Portal protein</fullName>
    </submittedName>
</protein>
<evidence type="ECO:0000256" key="7">
    <source>
        <dbReference type="ARBA" id="ARBA00022989"/>
    </source>
</evidence>
<name>A0ABR5VJ36_MARGR</name>
<feature type="transmembrane region" description="Helical" evidence="10">
    <location>
        <begin position="89"/>
        <end position="111"/>
    </location>
</feature>
<keyword evidence="2" id="KW-0813">Transport</keyword>
<feature type="transmembrane region" description="Helical" evidence="10">
    <location>
        <begin position="333"/>
        <end position="354"/>
    </location>
</feature>
<evidence type="ECO:0000313" key="13">
    <source>
        <dbReference type="Proteomes" id="UP000075766"/>
    </source>
</evidence>